<feature type="transmembrane region" description="Helical" evidence="1">
    <location>
        <begin position="27"/>
        <end position="45"/>
    </location>
</feature>
<dbReference type="KEGG" id="phm:PSMK_21100"/>
<reference evidence="2 3" key="1">
    <citation type="submission" date="2012-02" db="EMBL/GenBank/DDBJ databases">
        <title>Complete genome sequence of Phycisphaera mikurensis NBRC 102666.</title>
        <authorList>
            <person name="Ankai A."/>
            <person name="Hosoyama A."/>
            <person name="Terui Y."/>
            <person name="Sekine M."/>
            <person name="Fukai R."/>
            <person name="Kato Y."/>
            <person name="Nakamura S."/>
            <person name="Yamada-Narita S."/>
            <person name="Kawakoshi A."/>
            <person name="Fukunaga Y."/>
            <person name="Yamazaki S."/>
            <person name="Fujita N."/>
        </authorList>
    </citation>
    <scope>NUCLEOTIDE SEQUENCE [LARGE SCALE GENOMIC DNA]</scope>
    <source>
        <strain evidence="3">NBRC 102666 / KCTC 22515 / FYK2301M01</strain>
    </source>
</reference>
<dbReference type="Proteomes" id="UP000007881">
    <property type="component" value="Chromosome"/>
</dbReference>
<evidence type="ECO:0000313" key="3">
    <source>
        <dbReference type="Proteomes" id="UP000007881"/>
    </source>
</evidence>
<keyword evidence="3" id="KW-1185">Reference proteome</keyword>
<evidence type="ECO:0000313" key="2">
    <source>
        <dbReference type="EMBL" id="BAM04269.1"/>
    </source>
</evidence>
<dbReference type="AlphaFoldDB" id="I0IG81"/>
<protein>
    <submittedName>
        <fullName evidence="2">Succinate dehydrogenase cytochrome b subunit</fullName>
    </submittedName>
</protein>
<proteinExistence type="predicted"/>
<dbReference type="eggNOG" id="COG2009">
    <property type="taxonomic scope" value="Bacteria"/>
</dbReference>
<evidence type="ECO:0000256" key="1">
    <source>
        <dbReference type="SAM" id="Phobius"/>
    </source>
</evidence>
<dbReference type="EMBL" id="AP012338">
    <property type="protein sequence ID" value="BAM04269.1"/>
    <property type="molecule type" value="Genomic_DNA"/>
</dbReference>
<keyword evidence="1" id="KW-1133">Transmembrane helix</keyword>
<keyword evidence="1" id="KW-0812">Transmembrane</keyword>
<organism evidence="2 3">
    <name type="scientific">Phycisphaera mikurensis (strain NBRC 102666 / KCTC 22515 / FYK2301M01)</name>
    <dbReference type="NCBI Taxonomy" id="1142394"/>
    <lineage>
        <taxon>Bacteria</taxon>
        <taxon>Pseudomonadati</taxon>
        <taxon>Planctomycetota</taxon>
        <taxon>Phycisphaerae</taxon>
        <taxon>Phycisphaerales</taxon>
        <taxon>Phycisphaeraceae</taxon>
        <taxon>Phycisphaera</taxon>
    </lineage>
</organism>
<feature type="transmembrane region" description="Helical" evidence="1">
    <location>
        <begin position="65"/>
        <end position="95"/>
    </location>
</feature>
<gene>
    <name evidence="2" type="primary">sdhC</name>
    <name evidence="2" type="ordered locus">PSMK_21100</name>
</gene>
<name>I0IG81_PHYMF</name>
<dbReference type="GO" id="GO:0016020">
    <property type="term" value="C:membrane"/>
    <property type="evidence" value="ECO:0007669"/>
    <property type="project" value="InterPro"/>
</dbReference>
<sequence>MQDAEATGSGNPITRFLDEHYFVLRRLHSLSGVFPVGLFVIAHLFTNAQMAWGDGGETFQHEVDFIHSIPALVFIEIALWSAIAFHAGLGIWYTVSGKSNVKDYGYGGNWRYTLQRWSGIVALVFIFFHIATLRWRWDILGWFTPFYGRGYEAPGMPAALADVPLSMPLTAYALQVSPIVALFYILGALAVVFHWSNGLWTAAISWGLTISEKGMKRWGYACVGLFVALTVFFGAAIVGAMAFDFDDMPAEQIAAFSATVPDSDWIFDDFDRPQIEAILDGYGTVDGVGEPEVGAPAPHHSARGT</sequence>
<dbReference type="Gene3D" id="1.20.1300.10">
    <property type="entry name" value="Fumarate reductase/succinate dehydrogenase, transmembrane subunit"/>
    <property type="match status" value="1"/>
</dbReference>
<feature type="transmembrane region" description="Helical" evidence="1">
    <location>
        <begin position="116"/>
        <end position="137"/>
    </location>
</feature>
<accession>I0IG81</accession>
<feature type="transmembrane region" description="Helical" evidence="1">
    <location>
        <begin position="172"/>
        <end position="197"/>
    </location>
</feature>
<feature type="transmembrane region" description="Helical" evidence="1">
    <location>
        <begin position="218"/>
        <end position="243"/>
    </location>
</feature>
<dbReference type="SUPFAM" id="SSF81343">
    <property type="entry name" value="Fumarate reductase respiratory complex transmembrane subunits"/>
    <property type="match status" value="1"/>
</dbReference>
<dbReference type="HOGENOM" id="CLU_911705_0_0_0"/>
<dbReference type="InterPro" id="IPR034804">
    <property type="entry name" value="SQR/QFR_C/D"/>
</dbReference>
<dbReference type="STRING" id="1142394.PSMK_21100"/>
<keyword evidence="1" id="KW-0472">Membrane</keyword>